<proteinExistence type="predicted"/>
<dbReference type="GO" id="GO:0046872">
    <property type="term" value="F:metal ion binding"/>
    <property type="evidence" value="ECO:0007669"/>
    <property type="project" value="UniProtKB-KW"/>
</dbReference>
<name>A0A068V317_COFCA</name>
<dbReference type="OrthoDB" id="1927097at2759"/>
<dbReference type="STRING" id="49390.A0A068V317"/>
<gene>
    <name evidence="4" type="ORF">GSCOC_T00040543001</name>
</gene>
<feature type="domain" description="HMA" evidence="3">
    <location>
        <begin position="6"/>
        <end position="69"/>
    </location>
</feature>
<protein>
    <recommendedName>
        <fullName evidence="3">HMA domain-containing protein</fullName>
    </recommendedName>
</protein>
<dbReference type="PANTHER" id="PTHR22814">
    <property type="entry name" value="COPPER TRANSPORT PROTEIN ATOX1-RELATED"/>
    <property type="match status" value="1"/>
</dbReference>
<evidence type="ECO:0000259" key="3">
    <source>
        <dbReference type="PROSITE" id="PS50846"/>
    </source>
</evidence>
<organism evidence="4 5">
    <name type="scientific">Coffea canephora</name>
    <name type="common">Robusta coffee</name>
    <dbReference type="NCBI Taxonomy" id="49390"/>
    <lineage>
        <taxon>Eukaryota</taxon>
        <taxon>Viridiplantae</taxon>
        <taxon>Streptophyta</taxon>
        <taxon>Embryophyta</taxon>
        <taxon>Tracheophyta</taxon>
        <taxon>Spermatophyta</taxon>
        <taxon>Magnoliopsida</taxon>
        <taxon>eudicotyledons</taxon>
        <taxon>Gunneridae</taxon>
        <taxon>Pentapetalae</taxon>
        <taxon>asterids</taxon>
        <taxon>lamiids</taxon>
        <taxon>Gentianales</taxon>
        <taxon>Rubiaceae</taxon>
        <taxon>Ixoroideae</taxon>
        <taxon>Gardenieae complex</taxon>
        <taxon>Bertiereae - Coffeeae clade</taxon>
        <taxon>Coffeeae</taxon>
        <taxon>Coffea</taxon>
    </lineage>
</organism>
<dbReference type="InterPro" id="IPR006121">
    <property type="entry name" value="HMA_dom"/>
</dbReference>
<dbReference type="OMA" id="TVLGYMD"/>
<dbReference type="Pfam" id="PF00403">
    <property type="entry name" value="HMA"/>
    <property type="match status" value="1"/>
</dbReference>
<dbReference type="Proteomes" id="UP000295252">
    <property type="component" value="Chromosome VIII"/>
</dbReference>
<evidence type="ECO:0000313" key="5">
    <source>
        <dbReference type="Proteomes" id="UP000295252"/>
    </source>
</evidence>
<evidence type="ECO:0000256" key="1">
    <source>
        <dbReference type="ARBA" id="ARBA00004170"/>
    </source>
</evidence>
<keyword evidence="2" id="KW-0479">Metal-binding</keyword>
<dbReference type="EMBL" id="HG739165">
    <property type="protein sequence ID" value="CDP14253.1"/>
    <property type="molecule type" value="Genomic_DNA"/>
</dbReference>
<comment type="subcellular location">
    <subcellularLocation>
        <location evidence="1">Membrane</location>
        <topology evidence="1">Peripheral membrane protein</topology>
    </subcellularLocation>
</comment>
<dbReference type="Gene3D" id="3.30.70.100">
    <property type="match status" value="1"/>
</dbReference>
<dbReference type="GO" id="GO:0009626">
    <property type="term" value="P:plant-type hypersensitive response"/>
    <property type="evidence" value="ECO:0007669"/>
    <property type="project" value="UniProtKB-KW"/>
</dbReference>
<dbReference type="CDD" id="cd00371">
    <property type="entry name" value="HMA"/>
    <property type="match status" value="1"/>
</dbReference>
<evidence type="ECO:0000313" key="4">
    <source>
        <dbReference type="EMBL" id="CDP14253.1"/>
    </source>
</evidence>
<keyword evidence="5" id="KW-1185">Reference proteome</keyword>
<accession>A0A068V317</accession>
<dbReference type="GO" id="GO:0016020">
    <property type="term" value="C:membrane"/>
    <property type="evidence" value="ECO:0007669"/>
    <property type="project" value="UniProtKB-SubCell"/>
</dbReference>
<evidence type="ECO:0000256" key="2">
    <source>
        <dbReference type="ARBA" id="ARBA00022723"/>
    </source>
</evidence>
<dbReference type="Gramene" id="CDP14253">
    <property type="protein sequence ID" value="CDP14253"/>
    <property type="gene ID" value="GSCOC_T00040543001"/>
</dbReference>
<dbReference type="SUPFAM" id="SSF55008">
    <property type="entry name" value="HMA, heavy metal-associated domain"/>
    <property type="match status" value="1"/>
</dbReference>
<dbReference type="PANTHER" id="PTHR22814:SF290">
    <property type="entry name" value="HMA DOMAIN-CONTAINING PROTEIN"/>
    <property type="match status" value="1"/>
</dbReference>
<reference evidence="5" key="1">
    <citation type="journal article" date="2014" name="Science">
        <title>The coffee genome provides insight into the convergent evolution of caffeine biosynthesis.</title>
        <authorList>
            <person name="Denoeud F."/>
            <person name="Carretero-Paulet L."/>
            <person name="Dereeper A."/>
            <person name="Droc G."/>
            <person name="Guyot R."/>
            <person name="Pietrella M."/>
            <person name="Zheng C."/>
            <person name="Alberti A."/>
            <person name="Anthony F."/>
            <person name="Aprea G."/>
            <person name="Aury J.M."/>
            <person name="Bento P."/>
            <person name="Bernard M."/>
            <person name="Bocs S."/>
            <person name="Campa C."/>
            <person name="Cenci A."/>
            <person name="Combes M.C."/>
            <person name="Crouzillat D."/>
            <person name="Da Silva C."/>
            <person name="Daddiego L."/>
            <person name="De Bellis F."/>
            <person name="Dussert S."/>
            <person name="Garsmeur O."/>
            <person name="Gayraud T."/>
            <person name="Guignon V."/>
            <person name="Jahn K."/>
            <person name="Jamilloux V."/>
            <person name="Joet T."/>
            <person name="Labadie K."/>
            <person name="Lan T."/>
            <person name="Leclercq J."/>
            <person name="Lepelley M."/>
            <person name="Leroy T."/>
            <person name="Li L.T."/>
            <person name="Librado P."/>
            <person name="Lopez L."/>
            <person name="Munoz A."/>
            <person name="Noel B."/>
            <person name="Pallavicini A."/>
            <person name="Perrotta G."/>
            <person name="Poncet V."/>
            <person name="Pot D."/>
            <person name="Priyono X."/>
            <person name="Rigoreau M."/>
            <person name="Rouard M."/>
            <person name="Rozas J."/>
            <person name="Tranchant-Dubreuil C."/>
            <person name="VanBuren R."/>
            <person name="Zhang Q."/>
            <person name="Andrade A.C."/>
            <person name="Argout X."/>
            <person name="Bertrand B."/>
            <person name="de Kochko A."/>
            <person name="Graziosi G."/>
            <person name="Henry R.J."/>
            <person name="Jayarama X."/>
            <person name="Ming R."/>
            <person name="Nagai C."/>
            <person name="Rounsley S."/>
            <person name="Sankoff D."/>
            <person name="Giuliano G."/>
            <person name="Albert V.A."/>
            <person name="Wincker P."/>
            <person name="Lashermes P."/>
        </authorList>
    </citation>
    <scope>NUCLEOTIDE SEQUENCE [LARGE SCALE GENOMIC DNA]</scope>
    <source>
        <strain evidence="5">cv. DH200-94</strain>
    </source>
</reference>
<dbReference type="InParanoid" id="A0A068V317"/>
<dbReference type="AlphaFoldDB" id="A0A068V317"/>
<dbReference type="InterPro" id="IPR036163">
    <property type="entry name" value="HMA_dom_sf"/>
</dbReference>
<dbReference type="PROSITE" id="PS50846">
    <property type="entry name" value="HMA_2"/>
    <property type="match status" value="1"/>
</dbReference>
<dbReference type="PhylomeDB" id="A0A068V317"/>
<sequence>MEVPHFVVFELKVRLHCKACEKAIQKELWKIKGITCVETNVILNKITVMGYVDLKIIMKAIRKTGRKTEVWSSKQKEQRSRGYGCFIVPRCVF</sequence>